<evidence type="ECO:0000256" key="5">
    <source>
        <dbReference type="ARBA" id="ARBA00022679"/>
    </source>
</evidence>
<dbReference type="RefSeq" id="WP_284350982.1">
    <property type="nucleotide sequence ID" value="NZ_BRXS01000004.1"/>
</dbReference>
<keyword evidence="7" id="KW-0418">Kinase</keyword>
<keyword evidence="5" id="KW-0808">Transferase</keyword>
<dbReference type="GO" id="GO:0009401">
    <property type="term" value="P:phosphoenolpyruvate-dependent sugar phosphotransferase system"/>
    <property type="evidence" value="ECO:0007669"/>
    <property type="project" value="UniProtKB-KW"/>
</dbReference>
<evidence type="ECO:0000256" key="7">
    <source>
        <dbReference type="ARBA" id="ARBA00022777"/>
    </source>
</evidence>
<dbReference type="GO" id="GO:0008982">
    <property type="term" value="F:protein-N(PI)-phosphohistidine-sugar phosphotransferase activity"/>
    <property type="evidence" value="ECO:0007669"/>
    <property type="project" value="InterPro"/>
</dbReference>
<dbReference type="InterPro" id="IPR036667">
    <property type="entry name" value="PTS_IIB_sorbose-sp_sf"/>
</dbReference>
<evidence type="ECO:0000256" key="3">
    <source>
        <dbReference type="ARBA" id="ARBA00022490"/>
    </source>
</evidence>
<dbReference type="GO" id="GO:0016301">
    <property type="term" value="F:kinase activity"/>
    <property type="evidence" value="ECO:0007669"/>
    <property type="project" value="UniProtKB-KW"/>
</dbReference>
<dbReference type="SUPFAM" id="SSF52728">
    <property type="entry name" value="PTS IIb component"/>
    <property type="match status" value="1"/>
</dbReference>
<keyword evidence="10" id="KW-1185">Reference proteome</keyword>
<keyword evidence="3" id="KW-0963">Cytoplasm</keyword>
<evidence type="ECO:0000256" key="2">
    <source>
        <dbReference type="ARBA" id="ARBA00022448"/>
    </source>
</evidence>
<sequence length="169" mass="18704">MPVEIYRIDDRLIHGQVVVGWGRPLDIGFIVLVDDEVAASEWEQELYRMGVPPEMEVFFHDVDDAARVHARYRTDPRHGIVLTGDVDTMRRLVQAVAVADPAGAIRDVNVGGIHHRPGRAQRLRFVFVTPDEERELRALAAGGVNVSAQDVPSGRPVPLDDVLSGRGID</sequence>
<dbReference type="AlphaFoldDB" id="A0AA37V3C4"/>
<proteinExistence type="predicted"/>
<reference evidence="9" key="1">
    <citation type="submission" date="2022-08" db="EMBL/GenBank/DDBJ databases">
        <title>Draft genome sequencing of Roseisolibacter agri AW1220.</title>
        <authorList>
            <person name="Tobiishi Y."/>
            <person name="Tonouchi A."/>
        </authorList>
    </citation>
    <scope>NUCLEOTIDE SEQUENCE</scope>
    <source>
        <strain evidence="9">AW1220</strain>
    </source>
</reference>
<accession>A0AA37V3C4</accession>
<dbReference type="PROSITE" id="PS51101">
    <property type="entry name" value="PTS_EIIB_TYPE_4"/>
    <property type="match status" value="1"/>
</dbReference>
<dbReference type="Gene3D" id="3.40.35.10">
    <property type="entry name" value="Phosphotransferase system, sorbose subfamily IIB component"/>
    <property type="match status" value="1"/>
</dbReference>
<keyword evidence="4" id="KW-0762">Sugar transport</keyword>
<dbReference type="InterPro" id="IPR004720">
    <property type="entry name" value="PTS_IIB_sorbose-sp"/>
</dbReference>
<comment type="caution">
    <text evidence="9">The sequence shown here is derived from an EMBL/GenBank/DDBJ whole genome shotgun (WGS) entry which is preliminary data.</text>
</comment>
<dbReference type="GO" id="GO:0005737">
    <property type="term" value="C:cytoplasm"/>
    <property type="evidence" value="ECO:0007669"/>
    <property type="project" value="UniProtKB-SubCell"/>
</dbReference>
<comment type="subcellular location">
    <subcellularLocation>
        <location evidence="1">Cytoplasm</location>
    </subcellularLocation>
</comment>
<feature type="domain" description="PTS EIIB type-4" evidence="8">
    <location>
        <begin position="1"/>
        <end position="169"/>
    </location>
</feature>
<gene>
    <name evidence="9" type="ORF">rosag_30450</name>
</gene>
<evidence type="ECO:0000313" key="9">
    <source>
        <dbReference type="EMBL" id="GLC26532.1"/>
    </source>
</evidence>
<dbReference type="Pfam" id="PF03830">
    <property type="entry name" value="PTSIIB_sorb"/>
    <property type="match status" value="1"/>
</dbReference>
<keyword evidence="6" id="KW-0598">Phosphotransferase system</keyword>
<organism evidence="9 10">
    <name type="scientific">Roseisolibacter agri</name>
    <dbReference type="NCBI Taxonomy" id="2014610"/>
    <lineage>
        <taxon>Bacteria</taxon>
        <taxon>Pseudomonadati</taxon>
        <taxon>Gemmatimonadota</taxon>
        <taxon>Gemmatimonadia</taxon>
        <taxon>Gemmatimonadales</taxon>
        <taxon>Gemmatimonadaceae</taxon>
        <taxon>Roseisolibacter</taxon>
    </lineage>
</organism>
<evidence type="ECO:0000256" key="1">
    <source>
        <dbReference type="ARBA" id="ARBA00004496"/>
    </source>
</evidence>
<evidence type="ECO:0000313" key="10">
    <source>
        <dbReference type="Proteomes" id="UP001161325"/>
    </source>
</evidence>
<evidence type="ECO:0000256" key="6">
    <source>
        <dbReference type="ARBA" id="ARBA00022683"/>
    </source>
</evidence>
<evidence type="ECO:0000259" key="8">
    <source>
        <dbReference type="PROSITE" id="PS51101"/>
    </source>
</evidence>
<name>A0AA37V3C4_9BACT</name>
<dbReference type="EMBL" id="BRXS01000004">
    <property type="protein sequence ID" value="GLC26532.1"/>
    <property type="molecule type" value="Genomic_DNA"/>
</dbReference>
<dbReference type="Proteomes" id="UP001161325">
    <property type="component" value="Unassembled WGS sequence"/>
</dbReference>
<keyword evidence="2" id="KW-0813">Transport</keyword>
<evidence type="ECO:0000256" key="4">
    <source>
        <dbReference type="ARBA" id="ARBA00022597"/>
    </source>
</evidence>
<protein>
    <recommendedName>
        <fullName evidence="8">PTS EIIB type-4 domain-containing protein</fullName>
    </recommendedName>
</protein>